<sequence length="50" mass="5407">MAVLTYVKPVLPLFVLCNDWVATGFHIKNEADDDDDDDDDDGGIDIAPAA</sequence>
<feature type="region of interest" description="Disordered" evidence="1">
    <location>
        <begin position="28"/>
        <end position="50"/>
    </location>
</feature>
<protein>
    <submittedName>
        <fullName evidence="2">Uncharacterized protein</fullName>
    </submittedName>
</protein>
<reference evidence="2 3" key="1">
    <citation type="journal article" date="2014" name="Am. J. Bot.">
        <title>Genome assembly and annotation for red clover (Trifolium pratense; Fabaceae).</title>
        <authorList>
            <person name="Istvanek J."/>
            <person name="Jaros M."/>
            <person name="Krenek A."/>
            <person name="Repkova J."/>
        </authorList>
    </citation>
    <scope>NUCLEOTIDE SEQUENCE [LARGE SCALE GENOMIC DNA]</scope>
    <source>
        <strain evidence="3">cv. Tatra</strain>
        <tissue evidence="2">Young leaves</tissue>
    </source>
</reference>
<organism evidence="2 3">
    <name type="scientific">Trifolium pratense</name>
    <name type="common">Red clover</name>
    <dbReference type="NCBI Taxonomy" id="57577"/>
    <lineage>
        <taxon>Eukaryota</taxon>
        <taxon>Viridiplantae</taxon>
        <taxon>Streptophyta</taxon>
        <taxon>Embryophyta</taxon>
        <taxon>Tracheophyta</taxon>
        <taxon>Spermatophyta</taxon>
        <taxon>Magnoliopsida</taxon>
        <taxon>eudicotyledons</taxon>
        <taxon>Gunneridae</taxon>
        <taxon>Pentapetalae</taxon>
        <taxon>rosids</taxon>
        <taxon>fabids</taxon>
        <taxon>Fabales</taxon>
        <taxon>Fabaceae</taxon>
        <taxon>Papilionoideae</taxon>
        <taxon>50 kb inversion clade</taxon>
        <taxon>NPAAA clade</taxon>
        <taxon>Hologalegina</taxon>
        <taxon>IRL clade</taxon>
        <taxon>Trifolieae</taxon>
        <taxon>Trifolium</taxon>
    </lineage>
</organism>
<feature type="compositionally biased region" description="Acidic residues" evidence="1">
    <location>
        <begin position="31"/>
        <end position="43"/>
    </location>
</feature>
<dbReference type="Proteomes" id="UP000236291">
    <property type="component" value="Unassembled WGS sequence"/>
</dbReference>
<evidence type="ECO:0000313" key="3">
    <source>
        <dbReference type="Proteomes" id="UP000236291"/>
    </source>
</evidence>
<comment type="caution">
    <text evidence="2">The sequence shown here is derived from an EMBL/GenBank/DDBJ whole genome shotgun (WGS) entry which is preliminary data.</text>
</comment>
<accession>A0A2K3K6M3</accession>
<name>A0A2K3K6M3_TRIPR</name>
<evidence type="ECO:0000313" key="2">
    <source>
        <dbReference type="EMBL" id="PNX61935.1"/>
    </source>
</evidence>
<dbReference type="AlphaFoldDB" id="A0A2K3K6M3"/>
<gene>
    <name evidence="2" type="ORF">L195_g052712</name>
</gene>
<evidence type="ECO:0000256" key="1">
    <source>
        <dbReference type="SAM" id="MobiDB-lite"/>
    </source>
</evidence>
<dbReference type="EMBL" id="ASHM01086430">
    <property type="protein sequence ID" value="PNX61935.1"/>
    <property type="molecule type" value="Genomic_DNA"/>
</dbReference>
<reference evidence="2 3" key="2">
    <citation type="journal article" date="2017" name="Front. Plant Sci.">
        <title>Gene Classification and Mining of Molecular Markers Useful in Red Clover (Trifolium pratense) Breeding.</title>
        <authorList>
            <person name="Istvanek J."/>
            <person name="Dluhosova J."/>
            <person name="Dluhos P."/>
            <person name="Patkova L."/>
            <person name="Nedelnik J."/>
            <person name="Repkova J."/>
        </authorList>
    </citation>
    <scope>NUCLEOTIDE SEQUENCE [LARGE SCALE GENOMIC DNA]</scope>
    <source>
        <strain evidence="3">cv. Tatra</strain>
        <tissue evidence="2">Young leaves</tissue>
    </source>
</reference>
<proteinExistence type="predicted"/>